<protein>
    <submittedName>
        <fullName evidence="1">Uncharacterized protein</fullName>
    </submittedName>
</protein>
<gene>
    <name evidence="1" type="ORF">Acr_23g0016350</name>
</gene>
<organism evidence="1 2">
    <name type="scientific">Actinidia rufa</name>
    <dbReference type="NCBI Taxonomy" id="165716"/>
    <lineage>
        <taxon>Eukaryota</taxon>
        <taxon>Viridiplantae</taxon>
        <taxon>Streptophyta</taxon>
        <taxon>Embryophyta</taxon>
        <taxon>Tracheophyta</taxon>
        <taxon>Spermatophyta</taxon>
        <taxon>Magnoliopsida</taxon>
        <taxon>eudicotyledons</taxon>
        <taxon>Gunneridae</taxon>
        <taxon>Pentapetalae</taxon>
        <taxon>asterids</taxon>
        <taxon>Ericales</taxon>
        <taxon>Actinidiaceae</taxon>
        <taxon>Actinidia</taxon>
    </lineage>
</organism>
<dbReference type="AlphaFoldDB" id="A0A7J0GR16"/>
<accession>A0A7J0GR16</accession>
<evidence type="ECO:0000313" key="2">
    <source>
        <dbReference type="Proteomes" id="UP000585474"/>
    </source>
</evidence>
<dbReference type="Proteomes" id="UP000585474">
    <property type="component" value="Unassembled WGS sequence"/>
</dbReference>
<comment type="caution">
    <text evidence="1">The sequence shown here is derived from an EMBL/GenBank/DDBJ whole genome shotgun (WGS) entry which is preliminary data.</text>
</comment>
<sequence>MYPDVETASTATVIAVVAPPVKMYVISSICTLKSLRRALELKEVASVEITAPVTHAPARDDKAGFGFGFGM</sequence>
<proteinExistence type="predicted"/>
<dbReference type="EMBL" id="BJWL01000023">
    <property type="protein sequence ID" value="GFZ13250.1"/>
    <property type="molecule type" value="Genomic_DNA"/>
</dbReference>
<reference evidence="1 2" key="1">
    <citation type="submission" date="2019-07" db="EMBL/GenBank/DDBJ databases">
        <title>De Novo Assembly of kiwifruit Actinidia rufa.</title>
        <authorList>
            <person name="Sugita-Konishi S."/>
            <person name="Sato K."/>
            <person name="Mori E."/>
            <person name="Abe Y."/>
            <person name="Kisaki G."/>
            <person name="Hamano K."/>
            <person name="Suezawa K."/>
            <person name="Otani M."/>
            <person name="Fukuda T."/>
            <person name="Manabe T."/>
            <person name="Gomi K."/>
            <person name="Tabuchi M."/>
            <person name="Akimitsu K."/>
            <person name="Kataoka I."/>
        </authorList>
    </citation>
    <scope>NUCLEOTIDE SEQUENCE [LARGE SCALE GENOMIC DNA]</scope>
    <source>
        <strain evidence="2">cv. Fuchu</strain>
    </source>
</reference>
<keyword evidence="2" id="KW-1185">Reference proteome</keyword>
<name>A0A7J0GR16_9ERIC</name>
<evidence type="ECO:0000313" key="1">
    <source>
        <dbReference type="EMBL" id="GFZ13250.1"/>
    </source>
</evidence>